<protein>
    <recommendedName>
        <fullName evidence="4">FG-GAP repeat protein</fullName>
    </recommendedName>
</protein>
<keyword evidence="1" id="KW-0732">Signal</keyword>
<dbReference type="SUPFAM" id="SSF69318">
    <property type="entry name" value="Integrin alpha N-terminal domain"/>
    <property type="match status" value="1"/>
</dbReference>
<feature type="signal peptide" evidence="1">
    <location>
        <begin position="1"/>
        <end position="17"/>
    </location>
</feature>
<name>A0ABW3DN55_9ACTN</name>
<dbReference type="InterPro" id="IPR028994">
    <property type="entry name" value="Integrin_alpha_N"/>
</dbReference>
<sequence>MSVLLASALLASLLSPAAVTNSPVGAVANSPVNTVANRSANATGECSGVASDFDADGRPDTVVAAPYTVVGGVFRAGEVIVGYGAGRTEKLSQGGRGAPG</sequence>
<feature type="chain" id="PRO_5046754171" description="FG-GAP repeat protein" evidence="1">
    <location>
        <begin position="18"/>
        <end position="100"/>
    </location>
</feature>
<comment type="caution">
    <text evidence="2">The sequence shown here is derived from an EMBL/GenBank/DDBJ whole genome shotgun (WGS) entry which is preliminary data.</text>
</comment>
<keyword evidence="3" id="KW-1185">Reference proteome</keyword>
<feature type="non-terminal residue" evidence="2">
    <location>
        <position position="100"/>
    </location>
</feature>
<gene>
    <name evidence="2" type="ORF">ACFQ08_12310</name>
</gene>
<evidence type="ECO:0008006" key="4">
    <source>
        <dbReference type="Google" id="ProtNLM"/>
    </source>
</evidence>
<evidence type="ECO:0000256" key="1">
    <source>
        <dbReference type="SAM" id="SignalP"/>
    </source>
</evidence>
<reference evidence="3" key="1">
    <citation type="journal article" date="2019" name="Int. J. Syst. Evol. Microbiol.">
        <title>The Global Catalogue of Microorganisms (GCM) 10K type strain sequencing project: providing services to taxonomists for standard genome sequencing and annotation.</title>
        <authorList>
            <consortium name="The Broad Institute Genomics Platform"/>
            <consortium name="The Broad Institute Genome Sequencing Center for Infectious Disease"/>
            <person name="Wu L."/>
            <person name="Ma J."/>
        </authorList>
    </citation>
    <scope>NUCLEOTIDE SEQUENCE [LARGE SCALE GENOMIC DNA]</scope>
    <source>
        <strain evidence="3">CCUG 62974</strain>
    </source>
</reference>
<accession>A0ABW3DN55</accession>
<proteinExistence type="predicted"/>
<dbReference type="EMBL" id="JBHTHX010000333">
    <property type="protein sequence ID" value="MFD0885330.1"/>
    <property type="molecule type" value="Genomic_DNA"/>
</dbReference>
<organism evidence="2 3">
    <name type="scientific">Streptosporangium algeriense</name>
    <dbReference type="NCBI Taxonomy" id="1682748"/>
    <lineage>
        <taxon>Bacteria</taxon>
        <taxon>Bacillati</taxon>
        <taxon>Actinomycetota</taxon>
        <taxon>Actinomycetes</taxon>
        <taxon>Streptosporangiales</taxon>
        <taxon>Streptosporangiaceae</taxon>
        <taxon>Streptosporangium</taxon>
    </lineage>
</organism>
<evidence type="ECO:0000313" key="2">
    <source>
        <dbReference type="EMBL" id="MFD0885330.1"/>
    </source>
</evidence>
<evidence type="ECO:0000313" key="3">
    <source>
        <dbReference type="Proteomes" id="UP001597024"/>
    </source>
</evidence>
<dbReference type="Proteomes" id="UP001597024">
    <property type="component" value="Unassembled WGS sequence"/>
</dbReference>